<keyword evidence="3" id="KW-1185">Reference proteome</keyword>
<dbReference type="RefSeq" id="WP_413260828.1">
    <property type="nucleotide sequence ID" value="NZ_JBHFNS010000094.1"/>
</dbReference>
<dbReference type="Proteomes" id="UP001576776">
    <property type="component" value="Unassembled WGS sequence"/>
</dbReference>
<accession>A0ABV4YKU0</accession>
<feature type="compositionally biased region" description="Low complexity" evidence="1">
    <location>
        <begin position="38"/>
        <end position="49"/>
    </location>
</feature>
<sequence length="275" mass="31048">MLKQRFSSHLIPLTLLLIGKFFIITPLPTPGQTITNQSSSSPWEIDSSSVYEPPPDIGSPGRRESGGNRPGEISTQLKCPNDLQVPHPPLTALVPKVQEQTANSRQKVSQLIGLTLKSHPTFFVYLPQTSAPTVEFILNDSEEREVYRTNFPTPKFPGIFGFKLPENAPALDVGKSYQWYFVVRCDPANRKRDLVVEGWIWRTQLLPTIRKQIEKAELRDRAILLRQYKIWYDALADLAELHYSSPQNSPVTAEWGELLRSAGLSEISEQILTTP</sequence>
<reference evidence="2 3" key="1">
    <citation type="submission" date="2024-09" db="EMBL/GenBank/DDBJ databases">
        <title>Floridaenema gen nov. (Aerosakkonemataceae, Aerosakkonematales ord. nov., Cyanobacteria) from benthic tropical and subtropical fresh waters, with the description of four new species.</title>
        <authorList>
            <person name="Moretto J.A."/>
            <person name="Berthold D.E."/>
            <person name="Lefler F.W."/>
            <person name="Huang I.-S."/>
            <person name="Laughinghouse H. IV."/>
        </authorList>
    </citation>
    <scope>NUCLEOTIDE SEQUENCE [LARGE SCALE GENOMIC DNA]</scope>
    <source>
        <strain evidence="2 3">BLCC-F154</strain>
    </source>
</reference>
<dbReference type="InterPro" id="IPR010328">
    <property type="entry name" value="DUF928"/>
</dbReference>
<feature type="region of interest" description="Disordered" evidence="1">
    <location>
        <begin position="33"/>
        <end position="73"/>
    </location>
</feature>
<protein>
    <submittedName>
        <fullName evidence="2">DUF928 domain-containing protein</fullName>
    </submittedName>
</protein>
<evidence type="ECO:0000256" key="1">
    <source>
        <dbReference type="SAM" id="MobiDB-lite"/>
    </source>
</evidence>
<dbReference type="EMBL" id="JBHFNS010000094">
    <property type="protein sequence ID" value="MFB2939357.1"/>
    <property type="molecule type" value="Genomic_DNA"/>
</dbReference>
<gene>
    <name evidence="2" type="ORF">ACE1B6_29240</name>
</gene>
<comment type="caution">
    <text evidence="2">The sequence shown here is derived from an EMBL/GenBank/DDBJ whole genome shotgun (WGS) entry which is preliminary data.</text>
</comment>
<proteinExistence type="predicted"/>
<organism evidence="2 3">
    <name type="scientific">Floridaenema fluviatile BLCC-F154</name>
    <dbReference type="NCBI Taxonomy" id="3153640"/>
    <lineage>
        <taxon>Bacteria</taxon>
        <taxon>Bacillati</taxon>
        <taxon>Cyanobacteriota</taxon>
        <taxon>Cyanophyceae</taxon>
        <taxon>Oscillatoriophycideae</taxon>
        <taxon>Aerosakkonematales</taxon>
        <taxon>Aerosakkonemataceae</taxon>
        <taxon>Floridanema</taxon>
        <taxon>Floridanema fluviatile</taxon>
    </lineage>
</organism>
<evidence type="ECO:0000313" key="3">
    <source>
        <dbReference type="Proteomes" id="UP001576776"/>
    </source>
</evidence>
<evidence type="ECO:0000313" key="2">
    <source>
        <dbReference type="EMBL" id="MFB2939357.1"/>
    </source>
</evidence>
<dbReference type="Pfam" id="PF06051">
    <property type="entry name" value="DUF928"/>
    <property type="match status" value="1"/>
</dbReference>
<name>A0ABV4YKU0_9CYAN</name>